<evidence type="ECO:0000313" key="3">
    <source>
        <dbReference type="EMBL" id="HBU49807.1"/>
    </source>
</evidence>
<dbReference type="Proteomes" id="UP000056090">
    <property type="component" value="Chromosome"/>
</dbReference>
<dbReference type="eggNOG" id="ENOG5033EZE">
    <property type="taxonomic scope" value="Bacteria"/>
</dbReference>
<accession>A0A075P4P7</accession>
<dbReference type="Proteomes" id="UP000263517">
    <property type="component" value="Unassembled WGS sequence"/>
</dbReference>
<dbReference type="Proteomes" id="UP000264779">
    <property type="component" value="Unassembled WGS sequence"/>
</dbReference>
<evidence type="ECO:0000313" key="2">
    <source>
        <dbReference type="EMBL" id="HAW76980.1"/>
    </source>
</evidence>
<dbReference type="PATRIC" id="fig|589873.4.peg.3422"/>
<gene>
    <name evidence="2" type="ORF">DCW74_14750</name>
    <name evidence="3" type="ORF">DEB45_00995</name>
    <name evidence="1" type="ORF">EP13_15225</name>
</gene>
<dbReference type="KEGG" id="aaus:EP12_15795"/>
<dbReference type="STRING" id="589873.EP12_15795"/>
<dbReference type="OrthoDB" id="6335877at2"/>
<keyword evidence="4" id="KW-1185">Reference proteome</keyword>
<dbReference type="RefSeq" id="WP_044057974.1">
    <property type="nucleotide sequence ID" value="NZ_CAJXAX010000002.1"/>
</dbReference>
<reference evidence="1 4" key="1">
    <citation type="submission" date="2014-06" db="EMBL/GenBank/DDBJ databases">
        <title>Genomes of Alteromonas australica, a world apart.</title>
        <authorList>
            <person name="Gonzaga A."/>
            <person name="Lopez-Perez M."/>
            <person name="Rodriguez-Valera F."/>
        </authorList>
    </citation>
    <scope>NUCLEOTIDE SEQUENCE [LARGE SCALE GENOMIC DNA]</scope>
    <source>
        <strain evidence="1 4">H 17</strain>
    </source>
</reference>
<dbReference type="AlphaFoldDB" id="A0A075P4P7"/>
<dbReference type="EMBL" id="DNAN01000519">
    <property type="protein sequence ID" value="HAW76980.1"/>
    <property type="molecule type" value="Genomic_DNA"/>
</dbReference>
<sequence>MEDSNQHLKTLLQNTDNAFKALMREPDSIALNQAYDDAKAELDTYMVSLKHTLSQRQEQQKHHRGR</sequence>
<evidence type="ECO:0000313" key="6">
    <source>
        <dbReference type="Proteomes" id="UP000264779"/>
    </source>
</evidence>
<dbReference type="EMBL" id="CP008849">
    <property type="protein sequence ID" value="AIF99925.1"/>
    <property type="molecule type" value="Genomic_DNA"/>
</dbReference>
<organism evidence="1 4">
    <name type="scientific">Alteromonas australica</name>
    <dbReference type="NCBI Taxonomy" id="589873"/>
    <lineage>
        <taxon>Bacteria</taxon>
        <taxon>Pseudomonadati</taxon>
        <taxon>Pseudomonadota</taxon>
        <taxon>Gammaproteobacteria</taxon>
        <taxon>Alteromonadales</taxon>
        <taxon>Alteromonadaceae</taxon>
        <taxon>Alteromonas/Salinimonas group</taxon>
        <taxon>Alteromonas</taxon>
    </lineage>
</organism>
<dbReference type="KEGG" id="aal:EP13_15225"/>
<dbReference type="GeneID" id="78256244"/>
<evidence type="ECO:0000313" key="1">
    <source>
        <dbReference type="EMBL" id="AIF99925.1"/>
    </source>
</evidence>
<evidence type="ECO:0000313" key="4">
    <source>
        <dbReference type="Proteomes" id="UP000056090"/>
    </source>
</evidence>
<protein>
    <submittedName>
        <fullName evidence="1">Uncharacterized protein</fullName>
    </submittedName>
</protein>
<reference evidence="5 6" key="2">
    <citation type="journal article" date="2018" name="Nat. Biotechnol.">
        <title>A standardized bacterial taxonomy based on genome phylogeny substantially revises the tree of life.</title>
        <authorList>
            <person name="Parks D.H."/>
            <person name="Chuvochina M."/>
            <person name="Waite D.W."/>
            <person name="Rinke C."/>
            <person name="Skarshewski A."/>
            <person name="Chaumeil P.A."/>
            <person name="Hugenholtz P."/>
        </authorList>
    </citation>
    <scope>NUCLEOTIDE SEQUENCE [LARGE SCALE GENOMIC DNA]</scope>
    <source>
        <strain evidence="3">UBA11621</strain>
        <strain evidence="2">UBA11978</strain>
    </source>
</reference>
<name>A0A075P4P7_9ALTE</name>
<dbReference type="EMBL" id="DONK01000011">
    <property type="protein sequence ID" value="HBU49807.1"/>
    <property type="molecule type" value="Genomic_DNA"/>
</dbReference>
<proteinExistence type="predicted"/>
<evidence type="ECO:0000313" key="5">
    <source>
        <dbReference type="Proteomes" id="UP000263517"/>
    </source>
</evidence>